<dbReference type="OrthoDB" id="2085113at2"/>
<gene>
    <name evidence="2" type="ORF">E5S68_07585</name>
</gene>
<keyword evidence="1" id="KW-0812">Transmembrane</keyword>
<feature type="transmembrane region" description="Helical" evidence="1">
    <location>
        <begin position="193"/>
        <end position="210"/>
    </location>
</feature>
<comment type="caution">
    <text evidence="2">The sequence shown here is derived from an EMBL/GenBank/DDBJ whole genome shotgun (WGS) entry which is preliminary data.</text>
</comment>
<feature type="transmembrane region" description="Helical" evidence="1">
    <location>
        <begin position="9"/>
        <end position="28"/>
    </location>
</feature>
<dbReference type="EMBL" id="SRRP01000001">
    <property type="protein sequence ID" value="TGN92752.1"/>
    <property type="molecule type" value="Genomic_DNA"/>
</dbReference>
<feature type="transmembrane region" description="Helical" evidence="1">
    <location>
        <begin position="106"/>
        <end position="124"/>
    </location>
</feature>
<reference evidence="2 3" key="1">
    <citation type="submission" date="2019-04" db="EMBL/GenBank/DDBJ databases">
        <title>Genome sequencing of Streptococcus rubneri DSM 26920(T).</title>
        <authorList>
            <person name="Kook J.-K."/>
            <person name="Park S.-N."/>
            <person name="Lim Y.K."/>
        </authorList>
    </citation>
    <scope>NUCLEOTIDE SEQUENCE [LARGE SCALE GENOMIC DNA]</scope>
    <source>
        <strain evidence="2 3">DSM 26920</strain>
    </source>
</reference>
<feature type="transmembrane region" description="Helical" evidence="1">
    <location>
        <begin position="60"/>
        <end position="77"/>
    </location>
</feature>
<dbReference type="Proteomes" id="UP000297986">
    <property type="component" value="Unassembled WGS sequence"/>
</dbReference>
<proteinExistence type="predicted"/>
<organism evidence="2 3">
    <name type="scientific">Streptococcus rubneri</name>
    <dbReference type="NCBI Taxonomy" id="1234680"/>
    <lineage>
        <taxon>Bacteria</taxon>
        <taxon>Bacillati</taxon>
        <taxon>Bacillota</taxon>
        <taxon>Bacilli</taxon>
        <taxon>Lactobacillales</taxon>
        <taxon>Streptococcaceae</taxon>
        <taxon>Streptococcus</taxon>
    </lineage>
</organism>
<sequence length="382" mass="43559">MLKMKFDDLLVSVVVAIVIFFNTLSTTMLNKGIFHMNASTLLLVVLLLAVRFWNKINVSYTYLLFSLALLSIGVLVYVRTGRLNFLVYSLLMSLLISADRKVVLRTYIFVGGSVLVSVFFLSLLKVIPNLQYSRGGVIRNSFGFIYPTDFASHCFYLFVAISYLLKNRYIWLRTFVGLFLAVFLIKFCDARMNAYSLLVGTLVFVFFYLTKEKKIGLYALMPYSAALFSSLILYLTYHFSWTSPFYVTINQLITGRLALGKNAFNLYELNWFGTRGVQFIGSGGSTESVLSYNYVDSSYVQMLFTYGIIPVLTLIFIYILVSRDEYKRGRYLYVAILSLITVNCMIEAFWFVPSYNIFMFILFTQNTVDASPSAIVGEQATG</sequence>
<evidence type="ECO:0000256" key="1">
    <source>
        <dbReference type="SAM" id="Phobius"/>
    </source>
</evidence>
<feature type="transmembrane region" description="Helical" evidence="1">
    <location>
        <begin position="331"/>
        <end position="352"/>
    </location>
</feature>
<keyword evidence="1" id="KW-1133">Transmembrane helix</keyword>
<accession>A0A4Z1DVP1</accession>
<feature type="transmembrane region" description="Helical" evidence="1">
    <location>
        <begin position="299"/>
        <end position="319"/>
    </location>
</feature>
<evidence type="ECO:0000313" key="2">
    <source>
        <dbReference type="EMBL" id="TGN92752.1"/>
    </source>
</evidence>
<feature type="transmembrane region" description="Helical" evidence="1">
    <location>
        <begin position="34"/>
        <end position="53"/>
    </location>
</feature>
<dbReference type="AlphaFoldDB" id="A0A4Z1DVP1"/>
<name>A0A4Z1DVP1_9STRE</name>
<keyword evidence="1" id="KW-0472">Membrane</keyword>
<keyword evidence="3" id="KW-1185">Reference proteome</keyword>
<protein>
    <submittedName>
        <fullName evidence="2">Polysaccharide polymerase</fullName>
    </submittedName>
</protein>
<feature type="transmembrane region" description="Helical" evidence="1">
    <location>
        <begin position="170"/>
        <end position="187"/>
    </location>
</feature>
<evidence type="ECO:0000313" key="3">
    <source>
        <dbReference type="Proteomes" id="UP000297986"/>
    </source>
</evidence>
<dbReference type="RefSeq" id="WP_135782983.1">
    <property type="nucleotide sequence ID" value="NZ_MRXY01000005.1"/>
</dbReference>
<feature type="transmembrane region" description="Helical" evidence="1">
    <location>
        <begin position="217"/>
        <end position="237"/>
    </location>
</feature>